<name>A0A2A7U7J8_EDWTA</name>
<sequence>MARPVKYTREIILKIAKRYFELTPEINRAEWFRNEGIDQSTFHKLLKRYEIKAKINAEVW</sequence>
<evidence type="ECO:0008006" key="3">
    <source>
        <dbReference type="Google" id="ProtNLM"/>
    </source>
</evidence>
<evidence type="ECO:0000313" key="2">
    <source>
        <dbReference type="Proteomes" id="UP000219788"/>
    </source>
</evidence>
<evidence type="ECO:0000313" key="1">
    <source>
        <dbReference type="EMBL" id="PEH74277.1"/>
    </source>
</evidence>
<dbReference type="Proteomes" id="UP000219788">
    <property type="component" value="Unassembled WGS sequence"/>
</dbReference>
<dbReference type="AlphaFoldDB" id="A0A2A7U7J8"/>
<dbReference type="EMBL" id="PDDV01000006">
    <property type="protein sequence ID" value="PEH74277.1"/>
    <property type="molecule type" value="Genomic_DNA"/>
</dbReference>
<gene>
    <name evidence="1" type="ORF">CRM76_01145</name>
</gene>
<protein>
    <recommendedName>
        <fullName evidence="3">Transposase</fullName>
    </recommendedName>
</protein>
<comment type="caution">
    <text evidence="1">The sequence shown here is derived from an EMBL/GenBank/DDBJ whole genome shotgun (WGS) entry which is preliminary data.</text>
</comment>
<organism evidence="1 2">
    <name type="scientific">Edwardsiella tarda</name>
    <dbReference type="NCBI Taxonomy" id="636"/>
    <lineage>
        <taxon>Bacteria</taxon>
        <taxon>Pseudomonadati</taxon>
        <taxon>Pseudomonadota</taxon>
        <taxon>Gammaproteobacteria</taxon>
        <taxon>Enterobacterales</taxon>
        <taxon>Hafniaceae</taxon>
        <taxon>Edwardsiella</taxon>
    </lineage>
</organism>
<proteinExistence type="predicted"/>
<reference evidence="2" key="1">
    <citation type="submission" date="2017-09" db="EMBL/GenBank/DDBJ databases">
        <title>FDA dAtabase for Regulatory Grade micrObial Sequences (FDA-ARGOS): Supporting development and validation of Infectious Disease Dx tests.</title>
        <authorList>
            <person name="Goldberg B."/>
            <person name="Campos J."/>
            <person name="Tallon L."/>
            <person name="Sadzewicz L."/>
            <person name="Ott S."/>
            <person name="Zhao X."/>
            <person name="Nagaraj S."/>
            <person name="Vavikolanu K."/>
            <person name="Aluvathingal J."/>
            <person name="Nadendla S."/>
            <person name="Geyer C."/>
            <person name="Sichtig H."/>
        </authorList>
    </citation>
    <scope>NUCLEOTIDE SEQUENCE [LARGE SCALE GENOMIC DNA]</scope>
    <source>
        <strain evidence="2">FDAARGOS_370</strain>
    </source>
</reference>
<dbReference type="RefSeq" id="WP_098142556.1">
    <property type="nucleotide sequence ID" value="NZ_PDDV01000006.1"/>
</dbReference>
<accession>A0A2A7U7J8</accession>